<feature type="transmembrane region" description="Helical" evidence="1">
    <location>
        <begin position="42"/>
        <end position="61"/>
    </location>
</feature>
<keyword evidence="1" id="KW-1133">Transmembrane helix</keyword>
<keyword evidence="1" id="KW-0812">Transmembrane</keyword>
<name>A0A5N0VHR4_9PSEU</name>
<dbReference type="Proteomes" id="UP000319769">
    <property type="component" value="Unassembled WGS sequence"/>
</dbReference>
<dbReference type="EMBL" id="VMNW02000006">
    <property type="protein sequence ID" value="KAA9164973.1"/>
    <property type="molecule type" value="Genomic_DNA"/>
</dbReference>
<accession>A0A5N0VHR4</accession>
<evidence type="ECO:0000256" key="1">
    <source>
        <dbReference type="SAM" id="Phobius"/>
    </source>
</evidence>
<keyword evidence="3" id="KW-1185">Reference proteome</keyword>
<gene>
    <name evidence="2" type="ORF">FPZ12_006910</name>
</gene>
<evidence type="ECO:0000313" key="3">
    <source>
        <dbReference type="Proteomes" id="UP000319769"/>
    </source>
</evidence>
<protein>
    <submittedName>
        <fullName evidence="2">Uncharacterized protein</fullName>
    </submittedName>
</protein>
<organism evidence="2 3">
    <name type="scientific">Amycolatopsis acidicola</name>
    <dbReference type="NCBI Taxonomy" id="2596893"/>
    <lineage>
        <taxon>Bacteria</taxon>
        <taxon>Bacillati</taxon>
        <taxon>Actinomycetota</taxon>
        <taxon>Actinomycetes</taxon>
        <taxon>Pseudonocardiales</taxon>
        <taxon>Pseudonocardiaceae</taxon>
        <taxon>Amycolatopsis</taxon>
    </lineage>
</organism>
<evidence type="ECO:0000313" key="2">
    <source>
        <dbReference type="EMBL" id="KAA9164973.1"/>
    </source>
</evidence>
<reference evidence="2" key="1">
    <citation type="submission" date="2019-09" db="EMBL/GenBank/DDBJ databases">
        <authorList>
            <person name="Teo W.F.A."/>
            <person name="Duangmal K."/>
        </authorList>
    </citation>
    <scope>NUCLEOTIDE SEQUENCE [LARGE SCALE GENOMIC DNA]</scope>
    <source>
        <strain evidence="2">K81G1</strain>
    </source>
</reference>
<comment type="caution">
    <text evidence="2">The sequence shown here is derived from an EMBL/GenBank/DDBJ whole genome shotgun (WGS) entry which is preliminary data.</text>
</comment>
<feature type="transmembrane region" description="Helical" evidence="1">
    <location>
        <begin position="15"/>
        <end position="35"/>
    </location>
</feature>
<dbReference type="RefSeq" id="WP_144758223.1">
    <property type="nucleotide sequence ID" value="NZ_VMNW02000006.1"/>
</dbReference>
<sequence>MAKNPYPVANAGSGLLAKVITVLVVIAVLTLVIKYPADVARWVRGLGGVVDGLVAFFRALLG</sequence>
<keyword evidence="1" id="KW-0472">Membrane</keyword>
<dbReference type="AlphaFoldDB" id="A0A5N0VHR4"/>
<proteinExistence type="predicted"/>